<evidence type="ECO:0000313" key="2">
    <source>
        <dbReference type="Proteomes" id="UP001187192"/>
    </source>
</evidence>
<reference evidence="1" key="1">
    <citation type="submission" date="2023-07" db="EMBL/GenBank/DDBJ databases">
        <title>draft genome sequence of fig (Ficus carica).</title>
        <authorList>
            <person name="Takahashi T."/>
            <person name="Nishimura K."/>
        </authorList>
    </citation>
    <scope>NUCLEOTIDE SEQUENCE</scope>
</reference>
<evidence type="ECO:0000313" key="1">
    <source>
        <dbReference type="EMBL" id="GMN37590.1"/>
    </source>
</evidence>
<proteinExistence type="predicted"/>
<dbReference type="EMBL" id="BTGU01000007">
    <property type="protein sequence ID" value="GMN37590.1"/>
    <property type="molecule type" value="Genomic_DNA"/>
</dbReference>
<keyword evidence="2" id="KW-1185">Reference proteome</keyword>
<accession>A0AA87ZS84</accession>
<organism evidence="1 2">
    <name type="scientific">Ficus carica</name>
    <name type="common">Common fig</name>
    <dbReference type="NCBI Taxonomy" id="3494"/>
    <lineage>
        <taxon>Eukaryota</taxon>
        <taxon>Viridiplantae</taxon>
        <taxon>Streptophyta</taxon>
        <taxon>Embryophyta</taxon>
        <taxon>Tracheophyta</taxon>
        <taxon>Spermatophyta</taxon>
        <taxon>Magnoliopsida</taxon>
        <taxon>eudicotyledons</taxon>
        <taxon>Gunneridae</taxon>
        <taxon>Pentapetalae</taxon>
        <taxon>rosids</taxon>
        <taxon>fabids</taxon>
        <taxon>Rosales</taxon>
        <taxon>Moraceae</taxon>
        <taxon>Ficeae</taxon>
        <taxon>Ficus</taxon>
    </lineage>
</organism>
<comment type="caution">
    <text evidence="1">The sequence shown here is derived from an EMBL/GenBank/DDBJ whole genome shotgun (WGS) entry which is preliminary data.</text>
</comment>
<dbReference type="Proteomes" id="UP001187192">
    <property type="component" value="Unassembled WGS sequence"/>
</dbReference>
<name>A0AA87ZS84_FICCA</name>
<dbReference type="AlphaFoldDB" id="A0AA87ZS84"/>
<protein>
    <submittedName>
        <fullName evidence="1">Uncharacterized protein</fullName>
    </submittedName>
</protein>
<gene>
    <name evidence="1" type="ORF">TIFTF001_006942</name>
</gene>
<sequence length="102" mass="11320">MGSLDAIRLKAAALCLVACKREALWSKRDTSEVSAKSTPMLKSAFPAGSCIRVTLMSYTPSGPGGEYYVNPVRRRKLALRQDKDMYSNKTAWQEQYRAGRTG</sequence>